<dbReference type="AlphaFoldDB" id="A0A367MA84"/>
<reference evidence="2 3" key="1">
    <citation type="submission" date="2018-07" db="EMBL/GenBank/DDBJ databases">
        <title>Mechanisms of high-level aminoglycoside resistance among Gram-negative pathogens in Brazil.</title>
        <authorList>
            <person name="Ballaben A.S."/>
            <person name="Darini A.L.C."/>
            <person name="Doi Y."/>
        </authorList>
    </citation>
    <scope>NUCLEOTIDE SEQUENCE [LARGE SCALE GENOMIC DNA]</scope>
    <source>
        <strain evidence="2 3">B2-305</strain>
    </source>
</reference>
<accession>A0A367MA84</accession>
<feature type="region of interest" description="Disordered" evidence="1">
    <location>
        <begin position="1"/>
        <end position="40"/>
    </location>
</feature>
<evidence type="ECO:0000313" key="2">
    <source>
        <dbReference type="EMBL" id="RCI74354.1"/>
    </source>
</evidence>
<keyword evidence="2" id="KW-0131">Cell cycle</keyword>
<dbReference type="EMBL" id="QORE01000389">
    <property type="protein sequence ID" value="RCI74354.1"/>
    <property type="molecule type" value="Genomic_DNA"/>
</dbReference>
<evidence type="ECO:0000313" key="3">
    <source>
        <dbReference type="Proteomes" id="UP000253594"/>
    </source>
</evidence>
<sequence length="40" mass="4411">MNGVLLRHQQPGGLGRAPRKPMPRGASRLVAKEPLRVRLP</sequence>
<feature type="non-terminal residue" evidence="2">
    <location>
        <position position="40"/>
    </location>
</feature>
<proteinExistence type="predicted"/>
<dbReference type="Proteomes" id="UP000253594">
    <property type="component" value="Unassembled WGS sequence"/>
</dbReference>
<evidence type="ECO:0000256" key="1">
    <source>
        <dbReference type="SAM" id="MobiDB-lite"/>
    </source>
</evidence>
<keyword evidence="2" id="KW-0132">Cell division</keyword>
<gene>
    <name evidence="2" type="ORF">DT376_13440</name>
</gene>
<organism evidence="2 3">
    <name type="scientific">Pseudomonas aeruginosa</name>
    <dbReference type="NCBI Taxonomy" id="287"/>
    <lineage>
        <taxon>Bacteria</taxon>
        <taxon>Pseudomonadati</taxon>
        <taxon>Pseudomonadota</taxon>
        <taxon>Gammaproteobacteria</taxon>
        <taxon>Pseudomonadales</taxon>
        <taxon>Pseudomonadaceae</taxon>
        <taxon>Pseudomonas</taxon>
    </lineage>
</organism>
<name>A0A367MA84_PSEAI</name>
<comment type="caution">
    <text evidence="2">The sequence shown here is derived from an EMBL/GenBank/DDBJ whole genome shotgun (WGS) entry which is preliminary data.</text>
</comment>
<feature type="compositionally biased region" description="Basic and acidic residues" evidence="1">
    <location>
        <begin position="30"/>
        <end position="40"/>
    </location>
</feature>
<protein>
    <submittedName>
        <fullName evidence="2">Cell division protein FtsQ</fullName>
    </submittedName>
</protein>
<dbReference type="GO" id="GO:0051301">
    <property type="term" value="P:cell division"/>
    <property type="evidence" value="ECO:0007669"/>
    <property type="project" value="UniProtKB-KW"/>
</dbReference>